<dbReference type="EMBL" id="GGEC01085798">
    <property type="protein sequence ID" value="MBX66282.1"/>
    <property type="molecule type" value="Transcribed_RNA"/>
</dbReference>
<name>A0A2P2QH10_RHIMU</name>
<reference evidence="1" key="1">
    <citation type="submission" date="2018-02" db="EMBL/GenBank/DDBJ databases">
        <title>Rhizophora mucronata_Transcriptome.</title>
        <authorList>
            <person name="Meera S.P."/>
            <person name="Sreeshan A."/>
            <person name="Augustine A."/>
        </authorList>
    </citation>
    <scope>NUCLEOTIDE SEQUENCE</scope>
    <source>
        <tissue evidence="1">Leaf</tissue>
    </source>
</reference>
<organism evidence="1">
    <name type="scientific">Rhizophora mucronata</name>
    <name type="common">Asiatic mangrove</name>
    <dbReference type="NCBI Taxonomy" id="61149"/>
    <lineage>
        <taxon>Eukaryota</taxon>
        <taxon>Viridiplantae</taxon>
        <taxon>Streptophyta</taxon>
        <taxon>Embryophyta</taxon>
        <taxon>Tracheophyta</taxon>
        <taxon>Spermatophyta</taxon>
        <taxon>Magnoliopsida</taxon>
        <taxon>eudicotyledons</taxon>
        <taxon>Gunneridae</taxon>
        <taxon>Pentapetalae</taxon>
        <taxon>rosids</taxon>
        <taxon>fabids</taxon>
        <taxon>Malpighiales</taxon>
        <taxon>Rhizophoraceae</taxon>
        <taxon>Rhizophora</taxon>
    </lineage>
</organism>
<protein>
    <submittedName>
        <fullName evidence="1">Uncharacterized protein</fullName>
    </submittedName>
</protein>
<sequence>MLLSRLLCNGSRQKWN</sequence>
<dbReference type="AlphaFoldDB" id="A0A2P2QH10"/>
<accession>A0A2P2QH10</accession>
<proteinExistence type="predicted"/>
<evidence type="ECO:0000313" key="1">
    <source>
        <dbReference type="EMBL" id="MBX66282.1"/>
    </source>
</evidence>